<evidence type="ECO:0000256" key="7">
    <source>
        <dbReference type="ARBA" id="ARBA00023306"/>
    </source>
</evidence>
<evidence type="ECO:0000256" key="5">
    <source>
        <dbReference type="ARBA" id="ARBA00022840"/>
    </source>
</evidence>
<dbReference type="InterPro" id="IPR033756">
    <property type="entry name" value="YlxH/NBP35"/>
</dbReference>
<dbReference type="Proteomes" id="UP000824249">
    <property type="component" value="Unassembled WGS sequence"/>
</dbReference>
<dbReference type="AlphaFoldDB" id="A0A9D2AR62"/>
<dbReference type="PANTHER" id="PTHR43384:SF6">
    <property type="entry name" value="SEPTUM SITE-DETERMINING PROTEIN MIND HOMOLOG, CHLOROPLASTIC"/>
    <property type="match status" value="1"/>
</dbReference>
<organism evidence="11 12">
    <name type="scientific">Candidatus Borkfalkia faecigallinarum</name>
    <dbReference type="NCBI Taxonomy" id="2838509"/>
    <lineage>
        <taxon>Bacteria</taxon>
        <taxon>Bacillati</taxon>
        <taxon>Bacillota</taxon>
        <taxon>Clostridia</taxon>
        <taxon>Christensenellales</taxon>
        <taxon>Christensenellaceae</taxon>
        <taxon>Candidatus Borkfalkia</taxon>
    </lineage>
</organism>
<dbReference type="GO" id="GO:0000917">
    <property type="term" value="P:division septum assembly"/>
    <property type="evidence" value="ECO:0007669"/>
    <property type="project" value="UniProtKB-KW"/>
</dbReference>
<keyword evidence="5 10" id="KW-0067">ATP-binding</keyword>
<evidence type="ECO:0000256" key="8">
    <source>
        <dbReference type="ARBA" id="ARBA00025436"/>
    </source>
</evidence>
<gene>
    <name evidence="11" type="primary">minD</name>
    <name evidence="11" type="ORF">H9737_04235</name>
</gene>
<dbReference type="InterPro" id="IPR025501">
    <property type="entry name" value="MinD_FleN"/>
</dbReference>
<evidence type="ECO:0000256" key="1">
    <source>
        <dbReference type="ARBA" id="ARBA00010257"/>
    </source>
</evidence>
<evidence type="ECO:0000256" key="4">
    <source>
        <dbReference type="ARBA" id="ARBA00022741"/>
    </source>
</evidence>
<proteinExistence type="inferred from homology"/>
<comment type="caution">
    <text evidence="11">The sequence shown here is derived from an EMBL/GenBank/DDBJ whole genome shotgun (WGS) entry which is preliminary data.</text>
</comment>
<keyword evidence="7" id="KW-0131">Cell cycle</keyword>
<keyword evidence="3" id="KW-0132">Cell division</keyword>
<evidence type="ECO:0000256" key="3">
    <source>
        <dbReference type="ARBA" id="ARBA00022618"/>
    </source>
</evidence>
<keyword evidence="6" id="KW-0717">Septation</keyword>
<dbReference type="GO" id="GO:0051782">
    <property type="term" value="P:negative regulation of cell division"/>
    <property type="evidence" value="ECO:0007669"/>
    <property type="project" value="TreeGrafter"/>
</dbReference>
<comment type="function">
    <text evidence="8">ATPase required for the correct placement of the division site. Cell division inhibitors MinC and MinD act in concert to form an inhibitor capable of blocking formation of the polar Z ring septums. Rapidly oscillates between the poles of the cell to destabilize FtsZ filaments that have formed before they mature into polar Z rings.</text>
</comment>
<dbReference type="InterPro" id="IPR010223">
    <property type="entry name" value="MinD"/>
</dbReference>
<dbReference type="GO" id="GO:0005524">
    <property type="term" value="F:ATP binding"/>
    <property type="evidence" value="ECO:0007669"/>
    <property type="project" value="UniProtKB-KW"/>
</dbReference>
<dbReference type="EMBL" id="DXFD01000061">
    <property type="protein sequence ID" value="HIX46883.1"/>
    <property type="molecule type" value="Genomic_DNA"/>
</dbReference>
<dbReference type="InterPro" id="IPR027417">
    <property type="entry name" value="P-loop_NTPase"/>
</dbReference>
<dbReference type="InterPro" id="IPR050625">
    <property type="entry name" value="ParA/MinD_ATPase"/>
</dbReference>
<evidence type="ECO:0000313" key="12">
    <source>
        <dbReference type="Proteomes" id="UP000824249"/>
    </source>
</evidence>
<dbReference type="Gene3D" id="3.40.50.300">
    <property type="entry name" value="P-loop containing nucleotide triphosphate hydrolases"/>
    <property type="match status" value="1"/>
</dbReference>
<dbReference type="SUPFAM" id="SSF52540">
    <property type="entry name" value="P-loop containing nucleoside triphosphate hydrolases"/>
    <property type="match status" value="1"/>
</dbReference>
<evidence type="ECO:0000256" key="10">
    <source>
        <dbReference type="PIRSR" id="PIRSR003092-1"/>
    </source>
</evidence>
<accession>A0A9D2AR62</accession>
<evidence type="ECO:0000256" key="9">
    <source>
        <dbReference type="ARBA" id="ARBA00032845"/>
    </source>
</evidence>
<dbReference type="PANTHER" id="PTHR43384">
    <property type="entry name" value="SEPTUM SITE-DETERMINING PROTEIN MIND HOMOLOG, CHLOROPLASTIC-RELATED"/>
    <property type="match status" value="1"/>
</dbReference>
<name>A0A9D2AR62_9FIRM</name>
<dbReference type="GO" id="GO:0009898">
    <property type="term" value="C:cytoplasmic side of plasma membrane"/>
    <property type="evidence" value="ECO:0007669"/>
    <property type="project" value="TreeGrafter"/>
</dbReference>
<comment type="similarity">
    <text evidence="1">Belongs to the ParA family. MinD subfamily.</text>
</comment>
<dbReference type="NCBIfam" id="TIGR01968">
    <property type="entry name" value="minD_bact"/>
    <property type="match status" value="1"/>
</dbReference>
<evidence type="ECO:0000256" key="2">
    <source>
        <dbReference type="ARBA" id="ARBA00016887"/>
    </source>
</evidence>
<dbReference type="GO" id="GO:0016887">
    <property type="term" value="F:ATP hydrolysis activity"/>
    <property type="evidence" value="ECO:0007669"/>
    <property type="project" value="InterPro"/>
</dbReference>
<reference evidence="11" key="2">
    <citation type="submission" date="2021-04" db="EMBL/GenBank/DDBJ databases">
        <authorList>
            <person name="Gilroy R."/>
        </authorList>
    </citation>
    <scope>NUCLEOTIDE SEQUENCE</scope>
    <source>
        <strain evidence="11">26628</strain>
    </source>
</reference>
<dbReference type="GO" id="GO:0005829">
    <property type="term" value="C:cytosol"/>
    <property type="evidence" value="ECO:0007669"/>
    <property type="project" value="TreeGrafter"/>
</dbReference>
<dbReference type="PIRSF" id="PIRSF003092">
    <property type="entry name" value="MinD"/>
    <property type="match status" value="1"/>
</dbReference>
<evidence type="ECO:0000256" key="6">
    <source>
        <dbReference type="ARBA" id="ARBA00023210"/>
    </source>
</evidence>
<dbReference type="Pfam" id="PF10609">
    <property type="entry name" value="ParA"/>
    <property type="match status" value="1"/>
</dbReference>
<evidence type="ECO:0000313" key="11">
    <source>
        <dbReference type="EMBL" id="HIX46883.1"/>
    </source>
</evidence>
<reference evidence="11" key="1">
    <citation type="journal article" date="2021" name="PeerJ">
        <title>Extensive microbial diversity within the chicken gut microbiome revealed by metagenomics and culture.</title>
        <authorList>
            <person name="Gilroy R."/>
            <person name="Ravi A."/>
            <person name="Getino M."/>
            <person name="Pursley I."/>
            <person name="Horton D.L."/>
            <person name="Alikhan N.F."/>
            <person name="Baker D."/>
            <person name="Gharbi K."/>
            <person name="Hall N."/>
            <person name="Watson M."/>
            <person name="Adriaenssens E.M."/>
            <person name="Foster-Nyarko E."/>
            <person name="Jarju S."/>
            <person name="Secka A."/>
            <person name="Antonio M."/>
            <person name="Oren A."/>
            <person name="Chaudhuri R.R."/>
            <person name="La Ragione R."/>
            <person name="Hildebrand F."/>
            <person name="Pallen M.J."/>
        </authorList>
    </citation>
    <scope>NUCLEOTIDE SEQUENCE</scope>
    <source>
        <strain evidence="11">26628</strain>
    </source>
</reference>
<keyword evidence="4 10" id="KW-0547">Nucleotide-binding</keyword>
<protein>
    <recommendedName>
        <fullName evidence="2">Septum site-determining protein MinD</fullName>
    </recommendedName>
    <alternativeName>
        <fullName evidence="9">Cell division inhibitor MinD</fullName>
    </alternativeName>
</protein>
<feature type="binding site" evidence="10">
    <location>
        <begin position="11"/>
        <end position="18"/>
    </location>
    <ligand>
        <name>ATP</name>
        <dbReference type="ChEBI" id="CHEBI:30616"/>
    </ligand>
</feature>
<sequence>MARKIVITSGKGGVGKTTVAANLGMRLSMMGERVVLADTDFGLNNIDVVCGVENRIVYDIVDAIEGRCRPKQALVQHPEYPNLFVLASNHTDPNKYISPQTVRLILDNLAPRFDYILIDSPAGIDSGFHRAAAAAEEAIVVTTPHISSLRDADKVISVLQSYRMRGVDLVINMVRGDLVVDGEILSPNEISEALNLPLLGIIPQEDGVFLGERGGGDAQKAFRMLAGNIVNGTRKLYNVTNKYDGFFGSIRRSLKKSL</sequence>